<evidence type="ECO:0000313" key="3">
    <source>
        <dbReference type="Proteomes" id="UP001153269"/>
    </source>
</evidence>
<evidence type="ECO:0000256" key="1">
    <source>
        <dbReference type="SAM" id="MobiDB-lite"/>
    </source>
</evidence>
<evidence type="ECO:0008006" key="4">
    <source>
        <dbReference type="Google" id="ProtNLM"/>
    </source>
</evidence>
<dbReference type="EMBL" id="CADEAL010001166">
    <property type="protein sequence ID" value="CAB1429735.1"/>
    <property type="molecule type" value="Genomic_DNA"/>
</dbReference>
<dbReference type="AlphaFoldDB" id="A0A9N7YFM6"/>
<name>A0A9N7YFM6_PLEPL</name>
<dbReference type="Proteomes" id="UP001153269">
    <property type="component" value="Unassembled WGS sequence"/>
</dbReference>
<reference evidence="2" key="1">
    <citation type="submission" date="2020-03" db="EMBL/GenBank/DDBJ databases">
        <authorList>
            <person name="Weist P."/>
        </authorList>
    </citation>
    <scope>NUCLEOTIDE SEQUENCE</scope>
</reference>
<protein>
    <recommendedName>
        <fullName evidence="4">C2H2-type domain-containing protein</fullName>
    </recommendedName>
</protein>
<feature type="region of interest" description="Disordered" evidence="1">
    <location>
        <begin position="100"/>
        <end position="151"/>
    </location>
</feature>
<feature type="compositionally biased region" description="Basic and acidic residues" evidence="1">
    <location>
        <begin position="134"/>
        <end position="151"/>
    </location>
</feature>
<gene>
    <name evidence="2" type="ORF">PLEPLA_LOCUS17715</name>
</gene>
<evidence type="ECO:0000313" key="2">
    <source>
        <dbReference type="EMBL" id="CAB1429735.1"/>
    </source>
</evidence>
<organism evidence="2 3">
    <name type="scientific">Pleuronectes platessa</name>
    <name type="common">European plaice</name>
    <dbReference type="NCBI Taxonomy" id="8262"/>
    <lineage>
        <taxon>Eukaryota</taxon>
        <taxon>Metazoa</taxon>
        <taxon>Chordata</taxon>
        <taxon>Craniata</taxon>
        <taxon>Vertebrata</taxon>
        <taxon>Euteleostomi</taxon>
        <taxon>Actinopterygii</taxon>
        <taxon>Neopterygii</taxon>
        <taxon>Teleostei</taxon>
        <taxon>Neoteleostei</taxon>
        <taxon>Acanthomorphata</taxon>
        <taxon>Carangaria</taxon>
        <taxon>Pleuronectiformes</taxon>
        <taxon>Pleuronectoidei</taxon>
        <taxon>Pleuronectidae</taxon>
        <taxon>Pleuronectes</taxon>
    </lineage>
</organism>
<accession>A0A9N7YFM6</accession>
<comment type="caution">
    <text evidence="2">The sequence shown here is derived from an EMBL/GenBank/DDBJ whole genome shotgun (WGS) entry which is preliminary data.</text>
</comment>
<proteinExistence type="predicted"/>
<sequence length="151" mass="16884">MLQHPEEPDVGLKAEAELRATDVQQLMVTDEELPTVEQENPELLHIEEEQDVDAVTASGLKTEESEPQLVLNSLKTIEVPAADVRGKKTYSCSECRESIWPQSTPEDSHENSHGGETIQLPGVWERFHTGSKSDAAHVRPHEGEKVQLRRV</sequence>
<keyword evidence="3" id="KW-1185">Reference proteome</keyword>